<dbReference type="SUPFAM" id="SSF47757">
    <property type="entry name" value="Chemotaxis receptor methyltransferase CheR, N-terminal domain"/>
    <property type="match status" value="1"/>
</dbReference>
<feature type="domain" description="CheR-type methyltransferase" evidence="6">
    <location>
        <begin position="4"/>
        <end position="270"/>
    </location>
</feature>
<dbReference type="PROSITE" id="PS50123">
    <property type="entry name" value="CHER"/>
    <property type="match status" value="1"/>
</dbReference>
<comment type="catalytic activity">
    <reaction evidence="1">
        <text>L-glutamyl-[protein] + S-adenosyl-L-methionine = [protein]-L-glutamate 5-O-methyl ester + S-adenosyl-L-homocysteine</text>
        <dbReference type="Rhea" id="RHEA:24452"/>
        <dbReference type="Rhea" id="RHEA-COMP:10208"/>
        <dbReference type="Rhea" id="RHEA-COMP:10311"/>
        <dbReference type="ChEBI" id="CHEBI:29973"/>
        <dbReference type="ChEBI" id="CHEBI:57856"/>
        <dbReference type="ChEBI" id="CHEBI:59789"/>
        <dbReference type="ChEBI" id="CHEBI:82795"/>
        <dbReference type="EC" id="2.1.1.80"/>
    </reaction>
</comment>
<sequence>MLKIFKRYRKLVENNFFELIKFIENKTSFPCQSYKEKPLARRIRVRMRALGFSNFSQYIEFLKKNPEEFPRLLSVLTINLSYFFRNPETFEYLEKEIFPEFKHRDSLVFWSAGCARGEEPYSLAIISAETGMLNKIFIYGTDIDDEALTIARDGVYQLSAFQYTPEYIIKKYFFKIDDHYQVCEEIRSKVRFYNLDLFAPPPFEECDLIMCRNVLIYLKKDAQSSLLSKFYKLLKPGGYLIIGKVELLLGIPEAKFFEPVNQAERVYRKI</sequence>
<accession>A0A7C4X8X2</accession>
<dbReference type="InterPro" id="IPR050903">
    <property type="entry name" value="Bact_Chemotaxis_MeTrfase"/>
</dbReference>
<dbReference type="Pfam" id="PF03705">
    <property type="entry name" value="CheR_N"/>
    <property type="match status" value="1"/>
</dbReference>
<comment type="caution">
    <text evidence="7">The sequence shown here is derived from an EMBL/GenBank/DDBJ whole genome shotgun (WGS) entry which is preliminary data.</text>
</comment>
<dbReference type="InterPro" id="IPR022641">
    <property type="entry name" value="CheR_N"/>
</dbReference>
<dbReference type="PANTHER" id="PTHR24422:SF10">
    <property type="entry name" value="CHEMOTAXIS PROTEIN METHYLTRANSFERASE 2"/>
    <property type="match status" value="1"/>
</dbReference>
<dbReference type="AlphaFoldDB" id="A0A7C4X8X2"/>
<evidence type="ECO:0000256" key="3">
    <source>
        <dbReference type="ARBA" id="ARBA00022603"/>
    </source>
</evidence>
<dbReference type="SUPFAM" id="SSF53335">
    <property type="entry name" value="S-adenosyl-L-methionine-dependent methyltransferases"/>
    <property type="match status" value="1"/>
</dbReference>
<dbReference type="Gene3D" id="3.40.50.150">
    <property type="entry name" value="Vaccinia Virus protein VP39"/>
    <property type="match status" value="1"/>
</dbReference>
<evidence type="ECO:0000313" key="7">
    <source>
        <dbReference type="EMBL" id="HGV96913.1"/>
    </source>
</evidence>
<dbReference type="Pfam" id="PF01739">
    <property type="entry name" value="CheR"/>
    <property type="match status" value="1"/>
</dbReference>
<dbReference type="InterPro" id="IPR022642">
    <property type="entry name" value="CheR_C"/>
</dbReference>
<dbReference type="PANTHER" id="PTHR24422">
    <property type="entry name" value="CHEMOTAXIS PROTEIN METHYLTRANSFERASE"/>
    <property type="match status" value="1"/>
</dbReference>
<name>A0A7C4X8X2_UNCW3</name>
<dbReference type="SMART" id="SM00138">
    <property type="entry name" value="MeTrc"/>
    <property type="match status" value="1"/>
</dbReference>
<keyword evidence="4 7" id="KW-0808">Transferase</keyword>
<keyword evidence="3 7" id="KW-0489">Methyltransferase</keyword>
<dbReference type="InterPro" id="IPR000780">
    <property type="entry name" value="CheR_MeTrfase"/>
</dbReference>
<dbReference type="PRINTS" id="PR00996">
    <property type="entry name" value="CHERMTFRASE"/>
</dbReference>
<dbReference type="CDD" id="cd02440">
    <property type="entry name" value="AdoMet_MTases"/>
    <property type="match status" value="1"/>
</dbReference>
<evidence type="ECO:0000256" key="2">
    <source>
        <dbReference type="ARBA" id="ARBA00012534"/>
    </source>
</evidence>
<reference evidence="7" key="1">
    <citation type="journal article" date="2020" name="mSystems">
        <title>Genome- and Community-Level Interaction Insights into Carbon Utilization and Element Cycling Functions of Hydrothermarchaeota in Hydrothermal Sediment.</title>
        <authorList>
            <person name="Zhou Z."/>
            <person name="Liu Y."/>
            <person name="Xu W."/>
            <person name="Pan J."/>
            <person name="Luo Z.H."/>
            <person name="Li M."/>
        </authorList>
    </citation>
    <scope>NUCLEOTIDE SEQUENCE [LARGE SCALE GENOMIC DNA]</scope>
    <source>
        <strain evidence="7">SpSt-774</strain>
    </source>
</reference>
<dbReference type="EC" id="2.1.1.80" evidence="2"/>
<evidence type="ECO:0000256" key="1">
    <source>
        <dbReference type="ARBA" id="ARBA00001541"/>
    </source>
</evidence>
<evidence type="ECO:0000256" key="4">
    <source>
        <dbReference type="ARBA" id="ARBA00022679"/>
    </source>
</evidence>
<keyword evidence="5" id="KW-0949">S-adenosyl-L-methionine</keyword>
<dbReference type="GO" id="GO:0008983">
    <property type="term" value="F:protein-glutamate O-methyltransferase activity"/>
    <property type="evidence" value="ECO:0007669"/>
    <property type="project" value="UniProtKB-EC"/>
</dbReference>
<protein>
    <recommendedName>
        <fullName evidence="2">protein-glutamate O-methyltransferase</fullName>
        <ecNumber evidence="2">2.1.1.80</ecNumber>
    </recommendedName>
</protein>
<evidence type="ECO:0000256" key="5">
    <source>
        <dbReference type="ARBA" id="ARBA00022691"/>
    </source>
</evidence>
<proteinExistence type="predicted"/>
<dbReference type="EMBL" id="DTGZ01000024">
    <property type="protein sequence ID" value="HGV96913.1"/>
    <property type="molecule type" value="Genomic_DNA"/>
</dbReference>
<dbReference type="Gene3D" id="1.10.155.10">
    <property type="entry name" value="Chemotaxis receptor methyltransferase CheR, N-terminal domain"/>
    <property type="match status" value="1"/>
</dbReference>
<dbReference type="InterPro" id="IPR029063">
    <property type="entry name" value="SAM-dependent_MTases_sf"/>
</dbReference>
<organism evidence="7">
    <name type="scientific">candidate division WOR-3 bacterium</name>
    <dbReference type="NCBI Taxonomy" id="2052148"/>
    <lineage>
        <taxon>Bacteria</taxon>
        <taxon>Bacteria division WOR-3</taxon>
    </lineage>
</organism>
<evidence type="ECO:0000259" key="6">
    <source>
        <dbReference type="PROSITE" id="PS50123"/>
    </source>
</evidence>
<dbReference type="InterPro" id="IPR036804">
    <property type="entry name" value="CheR_N_sf"/>
</dbReference>
<dbReference type="GO" id="GO:0032259">
    <property type="term" value="P:methylation"/>
    <property type="evidence" value="ECO:0007669"/>
    <property type="project" value="UniProtKB-KW"/>
</dbReference>
<gene>
    <name evidence="7" type="ORF">ENV60_01270</name>
</gene>